<evidence type="ECO:0000313" key="8">
    <source>
        <dbReference type="EMBL" id="MCY9185173.1"/>
    </source>
</evidence>
<keyword evidence="2" id="KW-0813">Transport</keyword>
<evidence type="ECO:0000256" key="6">
    <source>
        <dbReference type="SAM" id="Phobius"/>
    </source>
</evidence>
<feature type="transmembrane region" description="Helical" evidence="6">
    <location>
        <begin position="378"/>
        <end position="398"/>
    </location>
</feature>
<feature type="transmembrane region" description="Helical" evidence="6">
    <location>
        <begin position="287"/>
        <end position="307"/>
    </location>
</feature>
<dbReference type="GO" id="GO:0005886">
    <property type="term" value="C:plasma membrane"/>
    <property type="evidence" value="ECO:0007669"/>
    <property type="project" value="UniProtKB-SubCell"/>
</dbReference>
<proteinExistence type="predicted"/>
<dbReference type="InterPro" id="IPR050327">
    <property type="entry name" value="Proton-linked_MCT"/>
</dbReference>
<evidence type="ECO:0000256" key="2">
    <source>
        <dbReference type="ARBA" id="ARBA00022448"/>
    </source>
</evidence>
<feature type="transmembrane region" description="Helical" evidence="6">
    <location>
        <begin position="142"/>
        <end position="166"/>
    </location>
</feature>
<dbReference type="GO" id="GO:0022857">
    <property type="term" value="F:transmembrane transporter activity"/>
    <property type="evidence" value="ECO:0007669"/>
    <property type="project" value="InterPro"/>
</dbReference>
<organism evidence="8 9">
    <name type="scientific">Bacillus halotolerans</name>
    <dbReference type="NCBI Taxonomy" id="260554"/>
    <lineage>
        <taxon>Bacteria</taxon>
        <taxon>Bacillati</taxon>
        <taxon>Bacillota</taxon>
        <taxon>Bacilli</taxon>
        <taxon>Bacillales</taxon>
        <taxon>Bacillaceae</taxon>
        <taxon>Bacillus</taxon>
    </lineage>
</organism>
<evidence type="ECO:0000313" key="9">
    <source>
        <dbReference type="Proteomes" id="UP001073053"/>
    </source>
</evidence>
<feature type="transmembrane region" description="Helical" evidence="6">
    <location>
        <begin position="105"/>
        <end position="130"/>
    </location>
</feature>
<dbReference type="Gene3D" id="1.20.1250.20">
    <property type="entry name" value="MFS general substrate transporter like domains"/>
    <property type="match status" value="2"/>
</dbReference>
<feature type="transmembrane region" description="Helical" evidence="6">
    <location>
        <begin position="255"/>
        <end position="275"/>
    </location>
</feature>
<dbReference type="InterPro" id="IPR020846">
    <property type="entry name" value="MFS_dom"/>
</dbReference>
<feature type="transmembrane region" description="Helical" evidence="6">
    <location>
        <begin position="349"/>
        <end position="372"/>
    </location>
</feature>
<comment type="caution">
    <text evidence="8">The sequence shown here is derived from an EMBL/GenBank/DDBJ whole genome shotgun (WGS) entry which is preliminary data.</text>
</comment>
<feature type="transmembrane region" description="Helical" evidence="6">
    <location>
        <begin position="82"/>
        <end position="99"/>
    </location>
</feature>
<feature type="transmembrane region" description="Helical" evidence="6">
    <location>
        <begin position="224"/>
        <end position="243"/>
    </location>
</feature>
<evidence type="ECO:0000256" key="1">
    <source>
        <dbReference type="ARBA" id="ARBA00004651"/>
    </source>
</evidence>
<dbReference type="PANTHER" id="PTHR11360">
    <property type="entry name" value="MONOCARBOXYLATE TRANSPORTER"/>
    <property type="match status" value="1"/>
</dbReference>
<evidence type="ECO:0000256" key="4">
    <source>
        <dbReference type="ARBA" id="ARBA00022989"/>
    </source>
</evidence>
<feature type="transmembrane region" description="Helical" evidence="6">
    <location>
        <begin position="313"/>
        <end position="337"/>
    </location>
</feature>
<dbReference type="PANTHER" id="PTHR11360:SF284">
    <property type="entry name" value="EG:103B4.3 PROTEIN-RELATED"/>
    <property type="match status" value="1"/>
</dbReference>
<sequence>MSRHILCASPKMKWLVLLFTFVFAIGMNSFRNSFQFFMLPMAETFHADRSLISASVSIFMITTGVVQFFVGFFIDRFSVRKIMGIGAICISASFLALPHSPNVHIFSVIYGVLGGIGYSCAVGVTTQYFISRWFDTHKGLALAILTNANSAGLLLLSPIWAAAPYYAGWQTAYTILGIFLAAVLLPLLAFGMKHPPNVQGQSVKKSYDWQGFWKVLKQSRLIHILYFGVFTCGFTMGIIDAHLVPMLEDAHVSHINGMMAAFGAFIIIGGLLAGWLSDLLGSRSVMLSILFFVRLISLICLLVPALGIHNSELWYLCFTLLFGLSYTGVIPLTAASISESFQTGLIGSLLGINFFIHQIAGALSVYVGGLFFDMNHNYLLVTVVCLVLVSLSALLELAPIKKHNHVHNEESVEG</sequence>
<feature type="domain" description="Major facilitator superfamily (MFS) profile" evidence="7">
    <location>
        <begin position="12"/>
        <end position="402"/>
    </location>
</feature>
<dbReference type="SUPFAM" id="SSF103473">
    <property type="entry name" value="MFS general substrate transporter"/>
    <property type="match status" value="1"/>
</dbReference>
<name>A0A9Q4ENE4_9BACI</name>
<dbReference type="EMBL" id="JALAWA010000006">
    <property type="protein sequence ID" value="MCY9185173.1"/>
    <property type="molecule type" value="Genomic_DNA"/>
</dbReference>
<evidence type="ECO:0000256" key="3">
    <source>
        <dbReference type="ARBA" id="ARBA00022692"/>
    </source>
</evidence>
<comment type="subcellular location">
    <subcellularLocation>
        <location evidence="1">Cell membrane</location>
        <topology evidence="1">Multi-pass membrane protein</topology>
    </subcellularLocation>
</comment>
<dbReference type="RefSeq" id="WP_268497162.1">
    <property type="nucleotide sequence ID" value="NZ_JALAVZ010000004.1"/>
</dbReference>
<dbReference type="AlphaFoldDB" id="A0A9Q4ENE4"/>
<feature type="transmembrane region" description="Helical" evidence="6">
    <location>
        <begin position="172"/>
        <end position="192"/>
    </location>
</feature>
<keyword evidence="4 6" id="KW-1133">Transmembrane helix</keyword>
<dbReference type="Proteomes" id="UP001073053">
    <property type="component" value="Unassembled WGS sequence"/>
</dbReference>
<evidence type="ECO:0000256" key="5">
    <source>
        <dbReference type="ARBA" id="ARBA00023136"/>
    </source>
</evidence>
<dbReference type="PROSITE" id="PS50850">
    <property type="entry name" value="MFS"/>
    <property type="match status" value="1"/>
</dbReference>
<accession>A0A9Q4ENE4</accession>
<keyword evidence="3 6" id="KW-0812">Transmembrane</keyword>
<gene>
    <name evidence="8" type="ORF">MOF03_11010</name>
</gene>
<dbReference type="InterPro" id="IPR011701">
    <property type="entry name" value="MFS"/>
</dbReference>
<protein>
    <submittedName>
        <fullName evidence="8">MFS transporter</fullName>
    </submittedName>
</protein>
<reference evidence="8" key="1">
    <citation type="submission" date="2022-02" db="EMBL/GenBank/DDBJ databases">
        <title>Crop Bioprotection Bacillus Genome Sequencing.</title>
        <authorList>
            <person name="Dunlap C."/>
        </authorList>
    </citation>
    <scope>NUCLEOTIDE SEQUENCE</scope>
    <source>
        <strain evidence="8">EC49O2N-C10</strain>
    </source>
</reference>
<evidence type="ECO:0000259" key="7">
    <source>
        <dbReference type="PROSITE" id="PS50850"/>
    </source>
</evidence>
<feature type="transmembrane region" description="Helical" evidence="6">
    <location>
        <begin position="50"/>
        <end position="70"/>
    </location>
</feature>
<feature type="transmembrane region" description="Helical" evidence="6">
    <location>
        <begin position="12"/>
        <end position="30"/>
    </location>
</feature>
<dbReference type="InterPro" id="IPR036259">
    <property type="entry name" value="MFS_trans_sf"/>
</dbReference>
<keyword evidence="5 6" id="KW-0472">Membrane</keyword>
<dbReference type="Pfam" id="PF07690">
    <property type="entry name" value="MFS_1"/>
    <property type="match status" value="1"/>
</dbReference>